<evidence type="ECO:0000313" key="5">
    <source>
        <dbReference type="EMBL" id="CAB3376479.1"/>
    </source>
</evidence>
<evidence type="ECO:0000256" key="2">
    <source>
        <dbReference type="SAM" id="Coils"/>
    </source>
</evidence>
<dbReference type="InterPro" id="IPR026983">
    <property type="entry name" value="DHC"/>
</dbReference>
<dbReference type="Gene3D" id="1.20.920.30">
    <property type="match status" value="1"/>
</dbReference>
<dbReference type="PANTHER" id="PTHR45703:SF36">
    <property type="entry name" value="DYNEIN HEAVY CHAIN, CYTOPLASMIC"/>
    <property type="match status" value="1"/>
</dbReference>
<dbReference type="Pfam" id="PF12781">
    <property type="entry name" value="AAA_9"/>
    <property type="match status" value="1"/>
</dbReference>
<keyword evidence="6" id="KW-1185">Reference proteome</keyword>
<feature type="region of interest" description="Disordered" evidence="3">
    <location>
        <begin position="2810"/>
        <end position="2834"/>
    </location>
</feature>
<feature type="region of interest" description="Disordered" evidence="3">
    <location>
        <begin position="2733"/>
        <end position="2761"/>
    </location>
</feature>
<dbReference type="EMBL" id="CADEPI010000128">
    <property type="protein sequence ID" value="CAB3376479.1"/>
    <property type="molecule type" value="Genomic_DNA"/>
</dbReference>
<dbReference type="InterPro" id="IPR027417">
    <property type="entry name" value="P-loop_NTPase"/>
</dbReference>
<dbReference type="InterPro" id="IPR035706">
    <property type="entry name" value="AAA_9"/>
</dbReference>
<dbReference type="SMART" id="SM00241">
    <property type="entry name" value="ZP"/>
    <property type="match status" value="1"/>
</dbReference>
<feature type="compositionally biased region" description="Low complexity" evidence="3">
    <location>
        <begin position="2665"/>
        <end position="2679"/>
    </location>
</feature>
<dbReference type="InterPro" id="IPR041228">
    <property type="entry name" value="Dynein_C"/>
</dbReference>
<feature type="compositionally biased region" description="Low complexity" evidence="3">
    <location>
        <begin position="2814"/>
        <end position="2828"/>
    </location>
</feature>
<comment type="caution">
    <text evidence="5">The sequence shown here is derived from an EMBL/GenBank/DDBJ whole genome shotgun (WGS) entry which is preliminary data.</text>
</comment>
<organism evidence="5 6">
    <name type="scientific">Cloeon dipterum</name>
    <dbReference type="NCBI Taxonomy" id="197152"/>
    <lineage>
        <taxon>Eukaryota</taxon>
        <taxon>Metazoa</taxon>
        <taxon>Ecdysozoa</taxon>
        <taxon>Arthropoda</taxon>
        <taxon>Hexapoda</taxon>
        <taxon>Insecta</taxon>
        <taxon>Pterygota</taxon>
        <taxon>Palaeoptera</taxon>
        <taxon>Ephemeroptera</taxon>
        <taxon>Pisciforma</taxon>
        <taxon>Baetidae</taxon>
        <taxon>Cloeon</taxon>
    </lineage>
</organism>
<dbReference type="InterPro" id="IPR042219">
    <property type="entry name" value="AAA_lid_11_sf"/>
</dbReference>
<dbReference type="Pfam" id="PF00100">
    <property type="entry name" value="Zona_pellucida"/>
    <property type="match status" value="1"/>
</dbReference>
<feature type="compositionally biased region" description="Polar residues" evidence="3">
    <location>
        <begin position="4013"/>
        <end position="4032"/>
    </location>
</feature>
<name>A0A8S1D812_9INSE</name>
<dbReference type="PROSITE" id="PS51034">
    <property type="entry name" value="ZP_2"/>
    <property type="match status" value="1"/>
</dbReference>
<dbReference type="InterPro" id="IPR043160">
    <property type="entry name" value="Dynein_C_barrel"/>
</dbReference>
<evidence type="ECO:0000256" key="3">
    <source>
        <dbReference type="SAM" id="MobiDB-lite"/>
    </source>
</evidence>
<dbReference type="OrthoDB" id="424310at2759"/>
<dbReference type="Gene3D" id="6.10.140.1060">
    <property type="match status" value="1"/>
</dbReference>
<dbReference type="Proteomes" id="UP000494165">
    <property type="component" value="Unassembled WGS sequence"/>
</dbReference>
<reference evidence="5 6" key="1">
    <citation type="submission" date="2020-04" db="EMBL/GenBank/DDBJ databases">
        <authorList>
            <person name="Alioto T."/>
            <person name="Alioto T."/>
            <person name="Gomez Garrido J."/>
        </authorList>
    </citation>
    <scope>NUCLEOTIDE SEQUENCE [LARGE SCALE GENOMIC DNA]</scope>
</reference>
<keyword evidence="2" id="KW-0175">Coiled coil</keyword>
<comment type="similarity">
    <text evidence="1">Belongs to the dynein heavy chain family.</text>
</comment>
<dbReference type="InterPro" id="IPR041658">
    <property type="entry name" value="AAA_lid_11"/>
</dbReference>
<dbReference type="InterPro" id="IPR001507">
    <property type="entry name" value="ZP_dom"/>
</dbReference>
<dbReference type="Pfam" id="PF18199">
    <property type="entry name" value="Dynein_C"/>
    <property type="match status" value="1"/>
</dbReference>
<evidence type="ECO:0000256" key="1">
    <source>
        <dbReference type="ARBA" id="ARBA00008887"/>
    </source>
</evidence>
<feature type="region of interest" description="Disordered" evidence="3">
    <location>
        <begin position="3412"/>
        <end position="3432"/>
    </location>
</feature>
<dbReference type="Gene3D" id="3.40.50.300">
    <property type="entry name" value="P-loop containing nucleotide triphosphate hydrolases"/>
    <property type="match status" value="4"/>
</dbReference>
<evidence type="ECO:0000313" key="6">
    <source>
        <dbReference type="Proteomes" id="UP000494165"/>
    </source>
</evidence>
<sequence>MQAVDLSISEGIPLHLALGRNMLPSVTADERPILQSIFEDAFLSPVTFLAVDLQQALSHGKAVILAGPPGSGKTSAVKEASGKNQLEIICPLALDLQRLFGHLERGEWRDGVVTSAIRTGAKWLLFDGPLDSWWVENLQAALDEPAKLNLASGEALHVQPNVKIIFETQNLHKASPGLLGRCQCIYFGEISWKILVDAWFESNKGELWAKQEGPLVLEFLNWFIPPCLQFIEQFKPIISASGLVTTLVSLFAMYLKEPSQDAEAAKHVRIWLQAALMLSGAWAFSGPLAKQQREIFDEFFKNLWRGTNAEFPLPTCTEGKVDVPVPSDGCLLDHSFVFRFKGSWKYWPDILRAMKLDDQAEIFQTIIPTMDTERLSHLMQLHVQHGRPLMLRGPKDSGKSSLLHHFALERIDSSQNQAILVRLTHGADAAMVQNELSTTLSRSSQGLGPAAGCQRCVVVVDDVGAANSPGPQELLRQVVDHASLHESASSVRLNHVLALGALDETNQVAARLLRHFSVLNVGPMTEESASRIFGSLMGATLKRNGFASDVAAFVTAAVQSTLDVVHGSLRLLRPWRPHYVVSLAEAQRIVLGCSQILKEDADNKRALVRLWCHEVQRSIGDRLSAEDDRRVLHSLVEAAVKDNFKEQPALVMEQKLGYGRLLTGRYLEADRAKFEERATKSVESLGDDTVLFPEAVDHLARVCRLLQMPRGNALLLGPLGRGRRTLCQLAAHMAGQETVQPKPGFENWRQLLRKAMRRAGADDKDTVLLVGDEFLSDERILEDAHCVLSHGDVPGLFSAEERQEIMETVMLDAQGGQRTVDLVPLQVFEFFASRCRKRLHWMLCLDPADKRFRTRLQRYPALQTQCTPLWFPEWPEEALERISQRHLREQRPTAVVAVCRRLHQAAKHHVQVNAANFAELLQLLDTVTAERKERIQGDRQRYLTGLEKLQLAAEQVQRIQEELSGLQPRLAEAAAETREMLAVIETETRKVSDASLLVRSDEAVANSQAAAAQELKSECETELAQAIPILEDAVAALNTLKPSDITLVKSMKNPPEPIKLVMAAVCVIRNIKPDRLNDASTGRKILDYWGPSKKLLGDIAFLQQLKDFDKDNIPTSVMAKIRKEFIPHPDFRPETVANASSAAEGLCKWVRAMDMYDAVAKEVAPKKAKLEIAQQEYAATLAVLEEKRAQVRRLEKQLAELRAQFDAANSHKRTLESEFQACERKLVRAEKLIGGLGGERQHWAATASSLEDSLACLEGDALLGSATATYLGPLWAKRRARCISEWMALLHEEGVAFSADLDVTLVLSSELETEAWHIGGLQRDAASTQSAVIARHALRPCVCLDPQRQANAWIKSAEPELRVSKDWDEQLYAACLRNGKPLLFEDIEEPDALLEALRAVPLRSSDSAFRVYITTRSSVGRELLACVTLVDFTLPAEGLEEELLGLVMAAEHPALRLARQQVVREGAANKAALQATEDRILSTLSASQGNLLEDEAAVDVLDTSRAMSLELAQRQLEAQKTLGQIADFKAKHRALARDAAAAYATLIWLPTLGSTYHFSHAWFLQLFSTSVRLSCKMGLSDNLTDAFLKTLCEHVCAALFRRHHLAYLLRLSLDLLRARKDITLDEVTFLYNGKTRKYKIEMMHFPRFAQIITNFEENWDEWKNFNELNKNANEKWKAIPPFERLILSTVFFNNTIIEQSAKDLIQNVLHFDSHLEAGRLEIALENSTFENPIICTLGFGVDVSRALFALAVKEMADISAISIAPGRTSHAEEAIAKAMASGTWVCLNNCHLTDDWLRKLERMSFEDAAPTFRLWLTCSPEAQLPIGLVQSSVKVALEEPEALSEAMKEALKRQEDLMEGCNGREAPYCRLVYGLSFLYALLLGRSWTKTITLGESDFRLASRHLWELCRTTRRVPLEAALCLVGECGFLGHVTDPWDLRVADLLLKECINSVLLTATANYELTRVGTAPLLPPQVPTLAACLQRASLMPLKATSEWLGVLDFDDPQLFGPKIQAGATLEEVFRSDAFKNQLEAMLEALPTPKEVVADENDAVALTLIYEQTRAASRIEAARNCLKTLQQAMTDGFVPPAMVEDANLVARGVAPREWMPSAEVEATLEDFAFVNEKIHTLAWPRDDSHHLWMPGMERPEALFASMIQIESRSRGVSLSEVSLQLQIDPGKKFSVVTVCGLWLDGADFDIKSGLLVEQKGGPTELPPISVCATSTPENENKFECPIYSEEAKRQSIGSICSDSVILCANFLLGHRGRRFTGKGSLHLHRSTMLGWKVWLLGLFALQAAQSQLLFQDEVEELTRSLNQLQVPKEARRPEREHHHHTHISRLDVACTDAAIKVNLDFDAPFHGVVFSKGYYNDPKCRYVAENSGRSSFEFTIPTSGCGTTKGATVDNIIVIQTDGVVQEVWDTARKLSCATTAAAIKQKKVIFKPFVVDMLEVVSVPTAGGKSVDCWMDIRKGQYPNTAELEDNIKIGETLTVLVYLKDEANQYDLRVRDCWAYDSDKYDALETSSLQLSDSEGCPKRHKFIHFWQKTSEGDTIIAYNNLTAFKFPDTPQVYLTCNIEICSGGCDGSCSSSNEIPITAPTPQPCYPGSPNPACISVTTTQFTRPATRPTTVRPTTIFRCTPGSTDRRCPPDCYPGSRDPRCPTPTTPRPTTQRPTTQFRCTPGSTDPRCPPSCFPGSSDPRCPSTTTPRPTTQFVCTSGSTDPRCPPNCYPGSRDPRCPTPTTQRPTTQRPTTQFRCTPGSTDPRCPPSCFPGSRDPRCPTTTTPRPTTQFVCTSGSTDPRCPPNCYPGSRDPRCPTPTTQRPTTQFRCTPGSTDPRCPPSCFPGSRDPRCPTTTTPRPTTQFVCTSGSTDPRCPPNCYPGSRDPRCPTPTTPRPTTQRPTTQFRCTPGSTDPRCPPSCFPGSSDPRCPKTTTPRPTTTFVCTQGSTDPRCPPNCYPGSRDVRCPTPTTPRPTTPRLTTPRPTTQRPTTQFRCTPGSTDPRCPPSCFPGSSDPRCPKTTTPRPTTTFVCTQGSTDPRCPPNCFPGSTDPRCPKSTPAPEYLPACGPNDLSCRPPTTQTTRRPTTQFVCTPGSTDPRCPPSCFPGSSDPRCPTTTTPRPTTQFVCTPGSTDLRCPPNCYPGSRDSSSGVHQDHLTLVARQTATLALEILDVLPPQHPGLPQLLVELQLSLCAHQVQLILAARLIATLEAGILAVQLRQLRDLPRNLDALLAQLIPDVPDQPPLLRVTYLLAGQTTPVADQHQSSQHRGRLLDPQLNLFARQDLLTQDALQIATLAAVTSDVPRLLLKDQRRNSGALQALLTLVVHQAVSLEVATLDVLPQQLPGLQLNLFAHLAPLTLVAHQTATLEAETGGVLPPLHQDQPLLPAEPRHNLCALQAPLIHVVHLAATLVAETHGARRQQLQDQPQPQEGPLHSLCALQDPPILDARQTAILEAETQGAQPPLRQGQPQLLVEPPHSSSALQDQLTLVAHLTAIQEAETHGAHHLLRLGRQLRNLFALKAQLTPDAHQTAIQEAETQGAHHLLHLGRQLRSSFALQAQLTLDAHQTAIQEAETQGAHHLLRLGRQLRSLFALKALLTPDAHQTAIQEAETQGAHHLLRLGRQLRSSFALQAQLTPDAHQTVIQEAETHGVRLQQLLGQQLNLDARLDQLILGYLPACGPNDLSCRPTPTFTTPRPTTQFICTAGSTDPRCPPNCFQGSRDPRCPTTTTPRPTTRFVCTPGSTDPRCPPNCFPGSRDPRCPTTTTPRPTTQFVCTPGSTDPRCPPNCYPGSRDPRCPTTTTPRPTTQFVCTPGSTDPRCPPSCFPGSRDARCPTTTTPRPTTQFVCTPGSTDPRCPPNCFPGSRDPRCPTTTTPRPTTQFVCTPGSTDPRCPPNCYPGSRDPRCPTTTTPRPTTQFVCTPGSTDLRCPPNCYPGSADPRCPRPTTIRPSTPAPGYLPACGPNDPSCNPSPPIVQEDLPEGCSVNPVGGVTCLDDASALNPSLALPPRCFPGSNDPRCQESSQPKPNVVRPQTNQPTHSGIPENHPFHMWQFERGPGHKRPFGKRSISKREVKDQSPQIVSLTMGLKGLHVNDDQVKSR</sequence>
<dbReference type="InterPro" id="IPR056953">
    <property type="entry name" value="CUT_N"/>
</dbReference>
<dbReference type="SMART" id="SM00382">
    <property type="entry name" value="AAA"/>
    <property type="match status" value="2"/>
</dbReference>
<dbReference type="Pfam" id="PF07728">
    <property type="entry name" value="AAA_5"/>
    <property type="match status" value="1"/>
</dbReference>
<dbReference type="InterPro" id="IPR024743">
    <property type="entry name" value="Dynein_HC_stalk"/>
</dbReference>
<dbReference type="PANTHER" id="PTHR45703">
    <property type="entry name" value="DYNEIN HEAVY CHAIN"/>
    <property type="match status" value="1"/>
</dbReference>
<feature type="domain" description="ZP" evidence="4">
    <location>
        <begin position="2342"/>
        <end position="2592"/>
    </location>
</feature>
<dbReference type="Pfam" id="PF25057">
    <property type="entry name" value="CUT_N"/>
    <property type="match status" value="1"/>
</dbReference>
<dbReference type="GO" id="GO:0008569">
    <property type="term" value="F:minus-end-directed microtubule motor activity"/>
    <property type="evidence" value="ECO:0007669"/>
    <property type="project" value="InterPro"/>
</dbReference>
<dbReference type="Gene3D" id="1.20.920.20">
    <property type="match status" value="1"/>
</dbReference>
<dbReference type="GO" id="GO:0030286">
    <property type="term" value="C:dynein complex"/>
    <property type="evidence" value="ECO:0007669"/>
    <property type="project" value="InterPro"/>
</dbReference>
<proteinExistence type="inferred from homology"/>
<dbReference type="InterPro" id="IPR004273">
    <property type="entry name" value="Dynein_heavy_D6_P-loop"/>
</dbReference>
<feature type="compositionally biased region" description="Low complexity" evidence="3">
    <location>
        <begin position="2737"/>
        <end position="2756"/>
    </location>
</feature>
<dbReference type="GO" id="GO:0045505">
    <property type="term" value="F:dynein intermediate chain binding"/>
    <property type="evidence" value="ECO:0007669"/>
    <property type="project" value="InterPro"/>
</dbReference>
<dbReference type="InterPro" id="IPR041466">
    <property type="entry name" value="Dynein_AAA5_ext"/>
</dbReference>
<dbReference type="Pfam" id="PF12775">
    <property type="entry name" value="AAA_7"/>
    <property type="match status" value="1"/>
</dbReference>
<dbReference type="Pfam" id="PF03028">
    <property type="entry name" value="Dynein_heavy"/>
    <property type="match status" value="1"/>
</dbReference>
<feature type="region of interest" description="Disordered" evidence="3">
    <location>
        <begin position="2882"/>
        <end position="2909"/>
    </location>
</feature>
<dbReference type="FunFam" id="1.20.920.20:FF:000006">
    <property type="entry name" value="Dynein, axonemal, heavy chain 6"/>
    <property type="match status" value="1"/>
</dbReference>
<feature type="region of interest" description="Disordered" evidence="3">
    <location>
        <begin position="2963"/>
        <end position="2993"/>
    </location>
</feature>
<protein>
    <recommendedName>
        <fullName evidence="4">ZP domain-containing protein</fullName>
    </recommendedName>
</protein>
<feature type="coiled-coil region" evidence="2">
    <location>
        <begin position="1167"/>
        <end position="1232"/>
    </location>
</feature>
<dbReference type="Gene3D" id="1.10.8.1220">
    <property type="match status" value="1"/>
</dbReference>
<dbReference type="GO" id="GO:0005524">
    <property type="term" value="F:ATP binding"/>
    <property type="evidence" value="ECO:0007669"/>
    <property type="project" value="InterPro"/>
</dbReference>
<dbReference type="Pfam" id="PF18198">
    <property type="entry name" value="AAA_lid_11"/>
    <property type="match status" value="1"/>
</dbReference>
<dbReference type="GO" id="GO:0016887">
    <property type="term" value="F:ATP hydrolysis activity"/>
    <property type="evidence" value="ECO:0007669"/>
    <property type="project" value="InterPro"/>
</dbReference>
<feature type="compositionally biased region" description="Low complexity" evidence="3">
    <location>
        <begin position="2891"/>
        <end position="2905"/>
    </location>
</feature>
<dbReference type="Pfam" id="PF17852">
    <property type="entry name" value="Dynein_AAA_lid"/>
    <property type="match status" value="1"/>
</dbReference>
<feature type="region of interest" description="Disordered" evidence="3">
    <location>
        <begin position="2656"/>
        <end position="2685"/>
    </location>
</feature>
<dbReference type="Gene3D" id="1.10.8.720">
    <property type="entry name" value="Region D6 of dynein motor"/>
    <property type="match status" value="1"/>
</dbReference>
<dbReference type="GO" id="GO:0051959">
    <property type="term" value="F:dynein light intermediate chain binding"/>
    <property type="evidence" value="ECO:0007669"/>
    <property type="project" value="InterPro"/>
</dbReference>
<dbReference type="Pfam" id="PF12780">
    <property type="entry name" value="AAA_8"/>
    <property type="match status" value="1"/>
</dbReference>
<dbReference type="InterPro" id="IPR055355">
    <property type="entry name" value="ZP-C"/>
</dbReference>
<dbReference type="InterPro" id="IPR003593">
    <property type="entry name" value="AAA+_ATPase"/>
</dbReference>
<accession>A0A8S1D812</accession>
<feature type="compositionally biased region" description="Low complexity" evidence="3">
    <location>
        <begin position="2971"/>
        <end position="2992"/>
    </location>
</feature>
<feature type="compositionally biased region" description="Basic residues" evidence="3">
    <location>
        <begin position="4051"/>
        <end position="4061"/>
    </location>
</feature>
<dbReference type="Gene3D" id="3.10.490.20">
    <property type="match status" value="1"/>
</dbReference>
<dbReference type="GO" id="GO:0007018">
    <property type="term" value="P:microtubule-based movement"/>
    <property type="evidence" value="ECO:0007669"/>
    <property type="project" value="InterPro"/>
</dbReference>
<feature type="region of interest" description="Disordered" evidence="3">
    <location>
        <begin position="4002"/>
        <end position="4070"/>
    </location>
</feature>
<dbReference type="Pfam" id="PF12777">
    <property type="entry name" value="MT"/>
    <property type="match status" value="1"/>
</dbReference>
<dbReference type="Gene3D" id="1.10.472.130">
    <property type="match status" value="1"/>
</dbReference>
<dbReference type="InterPro" id="IPR024317">
    <property type="entry name" value="Dynein_heavy_chain_D4_dom"/>
</dbReference>
<dbReference type="InterPro" id="IPR011704">
    <property type="entry name" value="ATPase_dyneun-rel_AAA"/>
</dbReference>
<dbReference type="SUPFAM" id="SSF52540">
    <property type="entry name" value="P-loop containing nucleoside triphosphate hydrolases"/>
    <property type="match status" value="3"/>
</dbReference>
<gene>
    <name evidence="5" type="ORF">CLODIP_2_CD04030</name>
</gene>
<evidence type="ECO:0000259" key="4">
    <source>
        <dbReference type="PROSITE" id="PS51034"/>
    </source>
</evidence>